<protein>
    <submittedName>
        <fullName evidence="2">Uncharacterized protein</fullName>
    </submittedName>
</protein>
<reference evidence="2 3" key="1">
    <citation type="journal article" date="2015" name="Genome Announc.">
        <title>Complete genome sequences for 59 burkholderia isolates, both pathogenic and near neighbor.</title>
        <authorList>
            <person name="Johnson S.L."/>
            <person name="Bishop-Lilly K.A."/>
            <person name="Ladner J.T."/>
            <person name="Daligault H.E."/>
            <person name="Davenport K.W."/>
            <person name="Jaissle J."/>
            <person name="Frey K.G."/>
            <person name="Koroleva G.I."/>
            <person name="Bruce D.C."/>
            <person name="Coyne S.R."/>
            <person name="Broomall S.M."/>
            <person name="Li P.E."/>
            <person name="Teshima H."/>
            <person name="Gibbons H.S."/>
            <person name="Palacios G.F."/>
            <person name="Rosenzweig C.N."/>
            <person name="Redden C.L."/>
            <person name="Xu Y."/>
            <person name="Minogue T.D."/>
            <person name="Chain P.S."/>
        </authorList>
    </citation>
    <scope>NUCLEOTIDE SEQUENCE [LARGE SCALE GENOMIC DNA]</scope>
    <source>
        <strain evidence="2 3">ATCC BAA-463</strain>
    </source>
</reference>
<evidence type="ECO:0000313" key="3">
    <source>
        <dbReference type="Proteomes" id="UP000032614"/>
    </source>
</evidence>
<evidence type="ECO:0000313" key="2">
    <source>
        <dbReference type="EMBL" id="AJZ56899.1"/>
    </source>
</evidence>
<keyword evidence="1" id="KW-0472">Membrane</keyword>
<evidence type="ECO:0000256" key="1">
    <source>
        <dbReference type="SAM" id="Phobius"/>
    </source>
</evidence>
<keyword evidence="1" id="KW-1133">Transmembrane helix</keyword>
<dbReference type="Proteomes" id="UP000032614">
    <property type="component" value="Chromosome 3"/>
</dbReference>
<feature type="transmembrane region" description="Helical" evidence="1">
    <location>
        <begin position="6"/>
        <end position="30"/>
    </location>
</feature>
<dbReference type="GeneID" id="66521152"/>
<dbReference type="AlphaFoldDB" id="A0AAU8SV97"/>
<dbReference type="RefSeq" id="WP_046564722.1">
    <property type="nucleotide sequence ID" value="NZ_CP010025.1"/>
</dbReference>
<accession>A0AAU8SV97</accession>
<proteinExistence type="predicted"/>
<organism evidence="2 3">
    <name type="scientific">Paraburkholderia fungorum</name>
    <dbReference type="NCBI Taxonomy" id="134537"/>
    <lineage>
        <taxon>Bacteria</taxon>
        <taxon>Pseudomonadati</taxon>
        <taxon>Pseudomonadota</taxon>
        <taxon>Betaproteobacteria</taxon>
        <taxon>Burkholderiales</taxon>
        <taxon>Burkholderiaceae</taxon>
        <taxon>Paraburkholderia</taxon>
    </lineage>
</organism>
<gene>
    <name evidence="2" type="ORF">OI25_7271</name>
</gene>
<sequence>MNVTHSLFAMLGIAIGLALGLLLLLSLFRISGAFSGASKRDGTPSDEDAGQQLAQAVIRRARRMPGRNN</sequence>
<dbReference type="EMBL" id="CP010025">
    <property type="protein sequence ID" value="AJZ56899.1"/>
    <property type="molecule type" value="Genomic_DNA"/>
</dbReference>
<dbReference type="KEGG" id="bfn:OI25_7271"/>
<name>A0AAU8SV97_9BURK</name>
<keyword evidence="1" id="KW-0812">Transmembrane</keyword>